<dbReference type="Proteomes" id="UP000790787">
    <property type="component" value="Chromosome 2"/>
</dbReference>
<keyword evidence="1" id="KW-1185">Reference proteome</keyword>
<dbReference type="RefSeq" id="XP_075087002.1">
    <property type="nucleotide sequence ID" value="XM_075230901.1"/>
</dbReference>
<sequence length="206" mass="23882">MSNHRGDQRRGYEDSSSQDINGHYSRPTGILGERCLVRTNLLKVDIGHRFNHIRFYKVKISPVVSCAGIRQEIMKKLFMEYKHSDLNSAELIYDGHNCVFSVRQLPFSSKDFIVTLVDSDSSFEYGEKETSVVEYFRQRYGLKVSYPMLPAILVGGIESLPMEFCQIVRGQVRKKLNFEQHNYLDSKAHERVREGRIKEACHLTEN</sequence>
<evidence type="ECO:0000313" key="2">
    <source>
        <dbReference type="RefSeq" id="XP_075087002.1"/>
    </source>
</evidence>
<reference evidence="2" key="2">
    <citation type="submission" date="2025-08" db="UniProtKB">
        <authorList>
            <consortium name="RefSeq"/>
        </authorList>
    </citation>
    <scope>IDENTIFICATION</scope>
    <source>
        <tissue evidence="2">Leaf</tissue>
    </source>
</reference>
<organism evidence="1 2">
    <name type="scientific">Nicotiana tabacum</name>
    <name type="common">Common tobacco</name>
    <dbReference type="NCBI Taxonomy" id="4097"/>
    <lineage>
        <taxon>Eukaryota</taxon>
        <taxon>Viridiplantae</taxon>
        <taxon>Streptophyta</taxon>
        <taxon>Embryophyta</taxon>
        <taxon>Tracheophyta</taxon>
        <taxon>Spermatophyta</taxon>
        <taxon>Magnoliopsida</taxon>
        <taxon>eudicotyledons</taxon>
        <taxon>Gunneridae</taxon>
        <taxon>Pentapetalae</taxon>
        <taxon>asterids</taxon>
        <taxon>lamiids</taxon>
        <taxon>Solanales</taxon>
        <taxon>Solanaceae</taxon>
        <taxon>Nicotianoideae</taxon>
        <taxon>Nicotianeae</taxon>
        <taxon>Nicotiana</taxon>
    </lineage>
</organism>
<protein>
    <submittedName>
        <fullName evidence="2">Protein argonaute 10-like isoform X1</fullName>
    </submittedName>
</protein>
<reference evidence="1" key="1">
    <citation type="journal article" date="2014" name="Nat. Commun.">
        <title>The tobacco genome sequence and its comparison with those of tomato and potato.</title>
        <authorList>
            <person name="Sierro N."/>
            <person name="Battey J.N."/>
            <person name="Ouadi S."/>
            <person name="Bakaher N."/>
            <person name="Bovet L."/>
            <person name="Willig A."/>
            <person name="Goepfert S."/>
            <person name="Peitsch M.C."/>
            <person name="Ivanov N.V."/>
        </authorList>
    </citation>
    <scope>NUCLEOTIDE SEQUENCE [LARGE SCALE GENOMIC DNA]</scope>
</reference>
<proteinExistence type="predicted"/>
<name>A0AC58SPU7_TOBAC</name>
<evidence type="ECO:0000313" key="1">
    <source>
        <dbReference type="Proteomes" id="UP000790787"/>
    </source>
</evidence>
<gene>
    <name evidence="2" type="primary">LOC142169457</name>
</gene>
<accession>A0AC58SPU7</accession>